<protein>
    <recommendedName>
        <fullName evidence="2">DUF4367 domain-containing protein</fullName>
    </recommendedName>
</protein>
<gene>
    <name evidence="1" type="ORF">ACLFYP115_03255</name>
</gene>
<dbReference type="AlphaFoldDB" id="A0A6N2WCK9"/>
<dbReference type="EMBL" id="CACRSQ010000010">
    <property type="protein sequence ID" value="VYT40315.1"/>
    <property type="molecule type" value="Genomic_DNA"/>
</dbReference>
<accession>A0A6N2WCK9</accession>
<reference evidence="1" key="1">
    <citation type="submission" date="2019-11" db="EMBL/GenBank/DDBJ databases">
        <authorList>
            <person name="Feng L."/>
        </authorList>
    </citation>
    <scope>NUCLEOTIDE SEQUENCE</scope>
    <source>
        <strain evidence="1">AcaccaeLFYP115</strain>
    </source>
</reference>
<evidence type="ECO:0008006" key="2">
    <source>
        <dbReference type="Google" id="ProtNLM"/>
    </source>
</evidence>
<name>A0A6N2WCK9_9FIRM</name>
<sequence length="461" mass="52987">MKYDLEELINETYKNKQEPPEQLNISVLKKMEEHVMKKKQKTNKMMKIAAAACAVLLLAIPAGVIAAPKIVNYFKSEVKKDQYAVDISVNTEQNKKLKKKIPYVSLSYHLPDKYREGGSGLKGWYEFNHKSGAHAGKDFSFELVQMDKSVDKDYYVDDVKQADNLKISGHKAIYMNRYYIKDSRYIKNDTYNKSMFVFYEEYGYMIRYYAMSGVSKKDLSNFASQVKLKKCKKSEASGYVRLSEKTQKNLQGQERGKDTKIKGIFKNAGDNVKYDDAEYEIASVGIKDDISGLYGKGFSSTVDLQEILDKNGKLKSYRRETLKDGDGRHSASISVADTKTVKQKMVYITMKIKNTGKEEKIINVCRPLTYLRKTKDGSWRILEEYNRPEAFRNCQLDKCAQYFQETDGGYRFYLKTLKPGQEEIYHIGYFVDEDLLDKAYIQIDGGGDSGKDNTGYIKITK</sequence>
<dbReference type="RefSeq" id="WP_006568262.1">
    <property type="nucleotide sequence ID" value="NZ_BAABZP010000001.1"/>
</dbReference>
<organism evidence="1">
    <name type="scientific">Anaerostipes caccae</name>
    <dbReference type="NCBI Taxonomy" id="105841"/>
    <lineage>
        <taxon>Bacteria</taxon>
        <taxon>Bacillati</taxon>
        <taxon>Bacillota</taxon>
        <taxon>Clostridia</taxon>
        <taxon>Lachnospirales</taxon>
        <taxon>Lachnospiraceae</taxon>
        <taxon>Anaerostipes</taxon>
    </lineage>
</organism>
<evidence type="ECO:0000313" key="1">
    <source>
        <dbReference type="EMBL" id="VYT40315.1"/>
    </source>
</evidence>
<proteinExistence type="predicted"/>